<feature type="domain" description="Ribosome maturation protein SDO1/SBDS N-terminal" evidence="1">
    <location>
        <begin position="54"/>
        <end position="112"/>
    </location>
</feature>
<gene>
    <name evidence="2" type="ORF">DFQ27_003444</name>
</gene>
<evidence type="ECO:0000313" key="3">
    <source>
        <dbReference type="Proteomes" id="UP000807716"/>
    </source>
</evidence>
<proteinExistence type="predicted"/>
<dbReference type="SUPFAM" id="SSF89895">
    <property type="entry name" value="FYSH domain"/>
    <property type="match status" value="1"/>
</dbReference>
<dbReference type="EMBL" id="JAAAJB010000243">
    <property type="protein sequence ID" value="KAG0260596.1"/>
    <property type="molecule type" value="Genomic_DNA"/>
</dbReference>
<dbReference type="Proteomes" id="UP000807716">
    <property type="component" value="Unassembled WGS sequence"/>
</dbReference>
<evidence type="ECO:0000259" key="1">
    <source>
        <dbReference type="Pfam" id="PF01172"/>
    </source>
</evidence>
<dbReference type="Pfam" id="PF01172">
    <property type="entry name" value="SBDS_N"/>
    <property type="match status" value="1"/>
</dbReference>
<dbReference type="InterPro" id="IPR036786">
    <property type="entry name" value="Ribosome_mat_SBDS_N_sf"/>
</dbReference>
<dbReference type="Gene3D" id="3.30.1250.10">
    <property type="entry name" value="Ribosome maturation protein SBDS, N-terminal domain"/>
    <property type="match status" value="1"/>
</dbReference>
<accession>A0A9P6Q842</accession>
<name>A0A9P6Q842_9FUNG</name>
<dbReference type="AlphaFoldDB" id="A0A9P6Q842"/>
<comment type="caution">
    <text evidence="2">The sequence shown here is derived from an EMBL/GenBank/DDBJ whole genome shotgun (WGS) entry which is preliminary data.</text>
</comment>
<dbReference type="InterPro" id="IPR019783">
    <property type="entry name" value="SDO1/SBDS_N"/>
</dbReference>
<organism evidence="2 3">
    <name type="scientific">Actinomortierella ambigua</name>
    <dbReference type="NCBI Taxonomy" id="1343610"/>
    <lineage>
        <taxon>Eukaryota</taxon>
        <taxon>Fungi</taxon>
        <taxon>Fungi incertae sedis</taxon>
        <taxon>Mucoromycota</taxon>
        <taxon>Mortierellomycotina</taxon>
        <taxon>Mortierellomycetes</taxon>
        <taxon>Mortierellales</taxon>
        <taxon>Mortierellaceae</taxon>
        <taxon>Actinomortierella</taxon>
    </lineage>
</organism>
<keyword evidence="3" id="KW-1185">Reference proteome</keyword>
<protein>
    <recommendedName>
        <fullName evidence="1">Ribosome maturation protein SDO1/SBDS N-terminal domain-containing protein</fullName>
    </recommendedName>
</protein>
<sequence length="114" mass="12900">MEKIIYKTKDIDVNLPDLFVLAEPGMTAKYREQRRHQGAHRKHPSKDSDLNEPALALVDVVQSYAVFQTETGKGFSGNIDRPSKASLYSIFGTENEEEVVERIILDGEIQRTHA</sequence>
<reference evidence="2" key="1">
    <citation type="journal article" date="2020" name="Fungal Divers.">
        <title>Resolving the Mortierellaceae phylogeny through synthesis of multi-gene phylogenetics and phylogenomics.</title>
        <authorList>
            <person name="Vandepol N."/>
            <person name="Liber J."/>
            <person name="Desiro A."/>
            <person name="Na H."/>
            <person name="Kennedy M."/>
            <person name="Barry K."/>
            <person name="Grigoriev I.V."/>
            <person name="Miller A.N."/>
            <person name="O'Donnell K."/>
            <person name="Stajich J.E."/>
            <person name="Bonito G."/>
        </authorList>
    </citation>
    <scope>NUCLEOTIDE SEQUENCE</scope>
    <source>
        <strain evidence="2">BC1065</strain>
    </source>
</reference>
<evidence type="ECO:0000313" key="2">
    <source>
        <dbReference type="EMBL" id="KAG0260596.1"/>
    </source>
</evidence>
<dbReference type="OrthoDB" id="2567806at2759"/>